<keyword evidence="3" id="KW-1185">Reference proteome</keyword>
<evidence type="ECO:0000313" key="2">
    <source>
        <dbReference type="EMBL" id="STX27628.1"/>
    </source>
</evidence>
<dbReference type="EMBL" id="UGNV01000001">
    <property type="protein sequence ID" value="STX27628.1"/>
    <property type="molecule type" value="Genomic_DNA"/>
</dbReference>
<evidence type="ECO:0008006" key="4">
    <source>
        <dbReference type="Google" id="ProtNLM"/>
    </source>
</evidence>
<organism evidence="2 3">
    <name type="scientific">Legionella beliardensis</name>
    <dbReference type="NCBI Taxonomy" id="91822"/>
    <lineage>
        <taxon>Bacteria</taxon>
        <taxon>Pseudomonadati</taxon>
        <taxon>Pseudomonadota</taxon>
        <taxon>Gammaproteobacteria</taxon>
        <taxon>Legionellales</taxon>
        <taxon>Legionellaceae</taxon>
        <taxon>Legionella</taxon>
    </lineage>
</organism>
<dbReference type="AlphaFoldDB" id="A0A378HXH2"/>
<feature type="region of interest" description="Disordered" evidence="1">
    <location>
        <begin position="36"/>
        <end position="128"/>
    </location>
</feature>
<dbReference type="PROSITE" id="PS51257">
    <property type="entry name" value="PROKAR_LIPOPROTEIN"/>
    <property type="match status" value="1"/>
</dbReference>
<protein>
    <recommendedName>
        <fullName evidence="4">Lipoprotein</fullName>
    </recommendedName>
</protein>
<evidence type="ECO:0000256" key="1">
    <source>
        <dbReference type="SAM" id="MobiDB-lite"/>
    </source>
</evidence>
<sequence>MKKTNIFIGTFYAAIFGAPLLLVGCDALPNLWGSNNNQPYYSNSKKPYNNPNYNKRTSKAEVNSSKAKASNTTATRATYAADNASNSSSSSSSSNSSSASSSVAPKASSAASNAIDSPIVPTTTPAVE</sequence>
<dbReference type="OrthoDB" id="9952205at2"/>
<dbReference type="Proteomes" id="UP000254968">
    <property type="component" value="Unassembled WGS sequence"/>
</dbReference>
<proteinExistence type="predicted"/>
<feature type="compositionally biased region" description="Low complexity" evidence="1">
    <location>
        <begin position="39"/>
        <end position="55"/>
    </location>
</feature>
<feature type="compositionally biased region" description="Low complexity" evidence="1">
    <location>
        <begin position="80"/>
        <end position="114"/>
    </location>
</feature>
<name>A0A378HXH2_9GAMM</name>
<reference evidence="2 3" key="1">
    <citation type="submission" date="2018-06" db="EMBL/GenBank/DDBJ databases">
        <authorList>
            <consortium name="Pathogen Informatics"/>
            <person name="Doyle S."/>
        </authorList>
    </citation>
    <scope>NUCLEOTIDE SEQUENCE [LARGE SCALE GENOMIC DNA]</scope>
    <source>
        <strain evidence="2 3">NCTC13315</strain>
    </source>
</reference>
<dbReference type="RefSeq" id="WP_115301427.1">
    <property type="nucleotide sequence ID" value="NZ_CAAAHO010000003.1"/>
</dbReference>
<gene>
    <name evidence="2" type="ORF">NCTC13315_00134</name>
</gene>
<feature type="compositionally biased region" description="Polar residues" evidence="1">
    <location>
        <begin position="60"/>
        <end position="76"/>
    </location>
</feature>
<accession>A0A378HXH2</accession>
<evidence type="ECO:0000313" key="3">
    <source>
        <dbReference type="Proteomes" id="UP000254968"/>
    </source>
</evidence>